<evidence type="ECO:0000313" key="2">
    <source>
        <dbReference type="Proteomes" id="UP000824261"/>
    </source>
</evidence>
<gene>
    <name evidence="1" type="ORF">IAA69_06920</name>
</gene>
<evidence type="ECO:0000313" key="1">
    <source>
        <dbReference type="EMBL" id="HIR01974.1"/>
    </source>
</evidence>
<comment type="caution">
    <text evidence="1">The sequence shown here is derived from an EMBL/GenBank/DDBJ whole genome shotgun (WGS) entry which is preliminary data.</text>
</comment>
<proteinExistence type="predicted"/>
<dbReference type="EMBL" id="DVGB01000086">
    <property type="protein sequence ID" value="HIR01974.1"/>
    <property type="molecule type" value="Genomic_DNA"/>
</dbReference>
<accession>A0A9D1A0S5</accession>
<protein>
    <submittedName>
        <fullName evidence="1">Uncharacterized protein</fullName>
    </submittedName>
</protein>
<name>A0A9D1A0S5_9ACTN</name>
<reference evidence="1" key="1">
    <citation type="submission" date="2020-10" db="EMBL/GenBank/DDBJ databases">
        <authorList>
            <person name="Gilroy R."/>
        </authorList>
    </citation>
    <scope>NUCLEOTIDE SEQUENCE</scope>
    <source>
        <strain evidence="1">ChiGjej1B1-2707</strain>
    </source>
</reference>
<organism evidence="1 2">
    <name type="scientific">Candidatus Aveggerthella stercoripullorum</name>
    <dbReference type="NCBI Taxonomy" id="2840688"/>
    <lineage>
        <taxon>Bacteria</taxon>
        <taxon>Bacillati</taxon>
        <taxon>Actinomycetota</taxon>
        <taxon>Coriobacteriia</taxon>
        <taxon>Eggerthellales</taxon>
        <taxon>Eggerthellaceae</taxon>
        <taxon>Eggerthellaceae incertae sedis</taxon>
        <taxon>Candidatus Aveggerthella</taxon>
    </lineage>
</organism>
<reference evidence="1" key="2">
    <citation type="journal article" date="2021" name="PeerJ">
        <title>Extensive microbial diversity within the chicken gut microbiome revealed by metagenomics and culture.</title>
        <authorList>
            <person name="Gilroy R."/>
            <person name="Ravi A."/>
            <person name="Getino M."/>
            <person name="Pursley I."/>
            <person name="Horton D.L."/>
            <person name="Alikhan N.F."/>
            <person name="Baker D."/>
            <person name="Gharbi K."/>
            <person name="Hall N."/>
            <person name="Watson M."/>
            <person name="Adriaenssens E.M."/>
            <person name="Foster-Nyarko E."/>
            <person name="Jarju S."/>
            <person name="Secka A."/>
            <person name="Antonio M."/>
            <person name="Oren A."/>
            <person name="Chaudhuri R.R."/>
            <person name="La Ragione R."/>
            <person name="Hildebrand F."/>
            <person name="Pallen M.J."/>
        </authorList>
    </citation>
    <scope>NUCLEOTIDE SEQUENCE</scope>
    <source>
        <strain evidence="1">ChiGjej1B1-2707</strain>
    </source>
</reference>
<dbReference type="Proteomes" id="UP000824261">
    <property type="component" value="Unassembled WGS sequence"/>
</dbReference>
<dbReference type="AlphaFoldDB" id="A0A9D1A0S5"/>
<sequence>MARIKINFSAKEKDLLKKLGITGNFNSLTDDDIMGIDEAVTEYLMDECIDEGGSVNAEGKVCEGIIEKLADF</sequence>